<protein>
    <submittedName>
        <fullName evidence="1">Uncharacterized protein</fullName>
    </submittedName>
</protein>
<name>A0A382HX76_9ZZZZ</name>
<dbReference type="AlphaFoldDB" id="A0A382HX76"/>
<gene>
    <name evidence="1" type="ORF">METZ01_LOCUS244381</name>
</gene>
<accession>A0A382HX76</accession>
<organism evidence="1">
    <name type="scientific">marine metagenome</name>
    <dbReference type="NCBI Taxonomy" id="408172"/>
    <lineage>
        <taxon>unclassified sequences</taxon>
        <taxon>metagenomes</taxon>
        <taxon>ecological metagenomes</taxon>
    </lineage>
</organism>
<evidence type="ECO:0000313" key="1">
    <source>
        <dbReference type="EMBL" id="SVB91527.1"/>
    </source>
</evidence>
<dbReference type="EMBL" id="UINC01063661">
    <property type="protein sequence ID" value="SVB91527.1"/>
    <property type="molecule type" value="Genomic_DNA"/>
</dbReference>
<reference evidence="1" key="1">
    <citation type="submission" date="2018-05" db="EMBL/GenBank/DDBJ databases">
        <authorList>
            <person name="Lanie J.A."/>
            <person name="Ng W.-L."/>
            <person name="Kazmierczak K.M."/>
            <person name="Andrzejewski T.M."/>
            <person name="Davidsen T.M."/>
            <person name="Wayne K.J."/>
            <person name="Tettelin H."/>
            <person name="Glass J.I."/>
            <person name="Rusch D."/>
            <person name="Podicherti R."/>
            <person name="Tsui H.-C.T."/>
            <person name="Winkler M.E."/>
        </authorList>
    </citation>
    <scope>NUCLEOTIDE SEQUENCE</scope>
</reference>
<proteinExistence type="predicted"/>
<sequence>MRSKDMKLGEEDLVLKTNIKKESPWLYFLDKDGDISRGKMGALISVNPARYAKAEKVKRLGIKREKGFFYRINDHGDIIRQQIL</sequence>